<feature type="domain" description="Methyltransferase small" evidence="6">
    <location>
        <begin position="108"/>
        <end position="198"/>
    </location>
</feature>
<feature type="binding site" evidence="5">
    <location>
        <begin position="188"/>
        <end position="191"/>
    </location>
    <ligand>
        <name>substrate</name>
    </ligand>
</feature>
<evidence type="ECO:0000256" key="1">
    <source>
        <dbReference type="ARBA" id="ARBA00022603"/>
    </source>
</evidence>
<dbReference type="EMBL" id="JALKII010000010">
    <property type="protein sequence ID" value="MCK0538629.1"/>
    <property type="molecule type" value="Genomic_DNA"/>
</dbReference>
<dbReference type="Gene3D" id="3.40.50.150">
    <property type="entry name" value="Vaccinia Virus protein VP39"/>
    <property type="match status" value="1"/>
</dbReference>
<dbReference type="InterPro" id="IPR050320">
    <property type="entry name" value="N5-glutamine_MTase"/>
</dbReference>
<dbReference type="PANTHER" id="PTHR18895">
    <property type="entry name" value="HEMK METHYLTRANSFERASE"/>
    <property type="match status" value="1"/>
</dbReference>
<dbReference type="PROSITE" id="PS00092">
    <property type="entry name" value="N6_MTASE"/>
    <property type="match status" value="1"/>
</dbReference>
<keyword evidence="1 5" id="KW-0489">Methyltransferase</keyword>
<evidence type="ECO:0000259" key="7">
    <source>
        <dbReference type="Pfam" id="PF17827"/>
    </source>
</evidence>
<accession>A0ABT0E9Y3</accession>
<feature type="domain" description="Release factor glutamine methyltransferase N-terminal" evidence="7">
    <location>
        <begin position="10"/>
        <end position="78"/>
    </location>
</feature>
<dbReference type="CDD" id="cd02440">
    <property type="entry name" value="AdoMet_MTases"/>
    <property type="match status" value="1"/>
</dbReference>
<evidence type="ECO:0000256" key="3">
    <source>
        <dbReference type="ARBA" id="ARBA00022691"/>
    </source>
</evidence>
<keyword evidence="2 5" id="KW-0808">Transferase</keyword>
<dbReference type="InterPro" id="IPR007848">
    <property type="entry name" value="Small_mtfrase_dom"/>
</dbReference>
<dbReference type="EC" id="2.1.1.297" evidence="5"/>
<comment type="caution">
    <text evidence="8">The sequence shown here is derived from an EMBL/GenBank/DDBJ whole genome shotgun (WGS) entry which is preliminary data.</text>
</comment>
<dbReference type="PANTHER" id="PTHR18895:SF74">
    <property type="entry name" value="MTRF1L RELEASE FACTOR GLUTAMINE METHYLTRANSFERASE"/>
    <property type="match status" value="1"/>
</dbReference>
<sequence length="287" mass="31408">MAAPETVALLLALAREQLQHSSPTAALDARILLAHVLGKPESFLYTWPEHEPTEAQARQFHEWLERRCAGTPVAYLTGRQGFYGHEFLVSPDTLIPRPDTELLVEAALSLLPEQEPIRVADLGTGTGAVAISLALARPQWAVLALDFSMAALDVAERNVQRLGATNVQLRQSHWYRDLPGQYHALVSNPPYIEEGDVHLQQGDVRFEPRSALTAGPDGLDDIRALASGAPEHLLPQGWLLLEHGHDQGAAVRAILQQNGFHAVATRQDLGGRDRVTLGCWGGRQHAQ</sequence>
<dbReference type="InterPro" id="IPR004556">
    <property type="entry name" value="HemK-like"/>
</dbReference>
<reference evidence="8" key="1">
    <citation type="submission" date="2022-04" db="EMBL/GenBank/DDBJ databases">
        <title>Alcanivorax sp. CY1518 draft genome sequence.</title>
        <authorList>
            <person name="Zhao G."/>
            <person name="An M."/>
        </authorList>
    </citation>
    <scope>NUCLEOTIDE SEQUENCE</scope>
    <source>
        <strain evidence="8">CY1518</strain>
    </source>
</reference>
<dbReference type="InterPro" id="IPR002052">
    <property type="entry name" value="DNA_methylase_N6_adenine_CS"/>
</dbReference>
<keyword evidence="3 5" id="KW-0949">S-adenosyl-L-methionine</keyword>
<dbReference type="GO" id="GO:0102559">
    <property type="term" value="F:peptide chain release factor N(5)-glutamine methyltransferase activity"/>
    <property type="evidence" value="ECO:0007669"/>
    <property type="project" value="UniProtKB-EC"/>
</dbReference>
<feature type="binding site" evidence="5">
    <location>
        <position position="174"/>
    </location>
    <ligand>
        <name>S-adenosyl-L-methionine</name>
        <dbReference type="ChEBI" id="CHEBI:59789"/>
    </ligand>
</feature>
<dbReference type="SUPFAM" id="SSF53335">
    <property type="entry name" value="S-adenosyl-L-methionine-dependent methyltransferases"/>
    <property type="match status" value="1"/>
</dbReference>
<dbReference type="RefSeq" id="WP_246953431.1">
    <property type="nucleotide sequence ID" value="NZ_JALKII010000010.1"/>
</dbReference>
<dbReference type="NCBIfam" id="TIGR03534">
    <property type="entry name" value="RF_mod_PrmC"/>
    <property type="match status" value="1"/>
</dbReference>
<dbReference type="InterPro" id="IPR019874">
    <property type="entry name" value="RF_methyltr_PrmC"/>
</dbReference>
<evidence type="ECO:0000313" key="8">
    <source>
        <dbReference type="EMBL" id="MCK0538629.1"/>
    </source>
</evidence>
<evidence type="ECO:0000256" key="2">
    <source>
        <dbReference type="ARBA" id="ARBA00022679"/>
    </source>
</evidence>
<dbReference type="NCBIfam" id="TIGR00536">
    <property type="entry name" value="hemK_fam"/>
    <property type="match status" value="1"/>
</dbReference>
<dbReference type="InterPro" id="IPR029063">
    <property type="entry name" value="SAM-dependent_MTases_sf"/>
</dbReference>
<comment type="similarity">
    <text evidence="5">Belongs to the protein N5-glutamine methyltransferase family. PrmC subfamily.</text>
</comment>
<evidence type="ECO:0000313" key="9">
    <source>
        <dbReference type="Proteomes" id="UP001165524"/>
    </source>
</evidence>
<feature type="binding site" evidence="5">
    <location>
        <position position="188"/>
    </location>
    <ligand>
        <name>S-adenosyl-L-methionine</name>
        <dbReference type="ChEBI" id="CHEBI:59789"/>
    </ligand>
</feature>
<dbReference type="Pfam" id="PF17827">
    <property type="entry name" value="PrmC_N"/>
    <property type="match status" value="1"/>
</dbReference>
<evidence type="ECO:0000256" key="4">
    <source>
        <dbReference type="ARBA" id="ARBA00048391"/>
    </source>
</evidence>
<protein>
    <recommendedName>
        <fullName evidence="5">Release factor glutamine methyltransferase</fullName>
        <shortName evidence="5">RF MTase</shortName>
        <ecNumber evidence="5">2.1.1.297</ecNumber>
    </recommendedName>
    <alternativeName>
        <fullName evidence="5">N5-glutamine methyltransferase PrmC</fullName>
    </alternativeName>
    <alternativeName>
        <fullName evidence="5">Protein-(glutamine-N5) MTase PrmC</fullName>
    </alternativeName>
    <alternativeName>
        <fullName evidence="5">Protein-glutamine N-methyltransferase PrmC</fullName>
    </alternativeName>
</protein>
<dbReference type="InterPro" id="IPR040758">
    <property type="entry name" value="PrmC_N"/>
</dbReference>
<dbReference type="GO" id="GO:0032259">
    <property type="term" value="P:methylation"/>
    <property type="evidence" value="ECO:0007669"/>
    <property type="project" value="UniProtKB-KW"/>
</dbReference>
<proteinExistence type="inferred from homology"/>
<dbReference type="Proteomes" id="UP001165524">
    <property type="component" value="Unassembled WGS sequence"/>
</dbReference>
<dbReference type="HAMAP" id="MF_02126">
    <property type="entry name" value="RF_methyltr_PrmC"/>
    <property type="match status" value="1"/>
</dbReference>
<comment type="catalytic activity">
    <reaction evidence="4 5">
        <text>L-glutaminyl-[peptide chain release factor] + S-adenosyl-L-methionine = N(5)-methyl-L-glutaminyl-[peptide chain release factor] + S-adenosyl-L-homocysteine + H(+)</text>
        <dbReference type="Rhea" id="RHEA:42896"/>
        <dbReference type="Rhea" id="RHEA-COMP:10271"/>
        <dbReference type="Rhea" id="RHEA-COMP:10272"/>
        <dbReference type="ChEBI" id="CHEBI:15378"/>
        <dbReference type="ChEBI" id="CHEBI:30011"/>
        <dbReference type="ChEBI" id="CHEBI:57856"/>
        <dbReference type="ChEBI" id="CHEBI:59789"/>
        <dbReference type="ChEBI" id="CHEBI:61891"/>
        <dbReference type="EC" id="2.1.1.297"/>
    </reaction>
</comment>
<comment type="function">
    <text evidence="5">Methylates the class 1 translation termination release factors RF1/PrfA and RF2/PrfB on the glutamine residue of the universally conserved GGQ motif.</text>
</comment>
<feature type="binding site" evidence="5">
    <location>
        <position position="146"/>
    </location>
    <ligand>
        <name>S-adenosyl-L-methionine</name>
        <dbReference type="ChEBI" id="CHEBI:59789"/>
    </ligand>
</feature>
<organism evidence="8 9">
    <name type="scientific">Alcanivorax quisquiliarum</name>
    <dbReference type="NCBI Taxonomy" id="2933565"/>
    <lineage>
        <taxon>Bacteria</taxon>
        <taxon>Pseudomonadati</taxon>
        <taxon>Pseudomonadota</taxon>
        <taxon>Gammaproteobacteria</taxon>
        <taxon>Oceanospirillales</taxon>
        <taxon>Alcanivoracaceae</taxon>
        <taxon>Alcanivorax</taxon>
    </lineage>
</organism>
<evidence type="ECO:0000259" key="6">
    <source>
        <dbReference type="Pfam" id="PF05175"/>
    </source>
</evidence>
<keyword evidence="9" id="KW-1185">Reference proteome</keyword>
<name>A0ABT0E9Y3_9GAMM</name>
<gene>
    <name evidence="5 8" type="primary">prmC</name>
    <name evidence="8" type="ORF">MU846_13015</name>
</gene>
<evidence type="ECO:0000256" key="5">
    <source>
        <dbReference type="HAMAP-Rule" id="MF_02126"/>
    </source>
</evidence>
<feature type="binding site" evidence="5">
    <location>
        <begin position="123"/>
        <end position="127"/>
    </location>
    <ligand>
        <name>S-adenosyl-L-methionine</name>
        <dbReference type="ChEBI" id="CHEBI:59789"/>
    </ligand>
</feature>
<dbReference type="Pfam" id="PF05175">
    <property type="entry name" value="MTS"/>
    <property type="match status" value="1"/>
</dbReference>
<dbReference type="Gene3D" id="1.10.8.10">
    <property type="entry name" value="DNA helicase RuvA subunit, C-terminal domain"/>
    <property type="match status" value="1"/>
</dbReference>